<organism evidence="2 3">
    <name type="scientific">Enterococcus rivorum</name>
    <dbReference type="NCBI Taxonomy" id="762845"/>
    <lineage>
        <taxon>Bacteria</taxon>
        <taxon>Bacillati</taxon>
        <taxon>Bacillota</taxon>
        <taxon>Bacilli</taxon>
        <taxon>Lactobacillales</taxon>
        <taxon>Enterococcaceae</taxon>
        <taxon>Enterococcus</taxon>
    </lineage>
</organism>
<dbReference type="InterPro" id="IPR039143">
    <property type="entry name" value="GNPNAT1-like"/>
</dbReference>
<dbReference type="GO" id="GO:0004343">
    <property type="term" value="F:glucosamine 6-phosphate N-acetyltransferase activity"/>
    <property type="evidence" value="ECO:0007669"/>
    <property type="project" value="TreeGrafter"/>
</dbReference>
<dbReference type="InterPro" id="IPR000182">
    <property type="entry name" value="GNAT_dom"/>
</dbReference>
<keyword evidence="2" id="KW-0808">Transferase</keyword>
<dbReference type="STRING" id="762845.BCR26_07395"/>
<dbReference type="PROSITE" id="PS51186">
    <property type="entry name" value="GNAT"/>
    <property type="match status" value="1"/>
</dbReference>
<sequence>MKILYTKETTSPVYSDALKIRKQVFIEEQGVPENIEIDQYEDKCFHLVLYSDKNEAVATCRLLPLDNKILKLQRMAVEKASRGKDYGRVLIIEAENLAIELGYNKITLGAQVSALGFYEKLGYTKQGELFVEANIEHSQMDKSL</sequence>
<proteinExistence type="predicted"/>
<dbReference type="InterPro" id="IPR016181">
    <property type="entry name" value="Acyl_CoA_acyltransferase"/>
</dbReference>
<dbReference type="AlphaFoldDB" id="A0A1E5L127"/>
<dbReference type="RefSeq" id="WP_069697166.1">
    <property type="nucleotide sequence ID" value="NZ_JAGGMA010000009.1"/>
</dbReference>
<keyword evidence="3" id="KW-1185">Reference proteome</keyword>
<dbReference type="PANTHER" id="PTHR13355">
    <property type="entry name" value="GLUCOSAMINE 6-PHOSPHATE N-ACETYLTRANSFERASE"/>
    <property type="match status" value="1"/>
</dbReference>
<evidence type="ECO:0000259" key="1">
    <source>
        <dbReference type="PROSITE" id="PS51186"/>
    </source>
</evidence>
<evidence type="ECO:0000313" key="2">
    <source>
        <dbReference type="EMBL" id="OEH83816.1"/>
    </source>
</evidence>
<dbReference type="CDD" id="cd04301">
    <property type="entry name" value="NAT_SF"/>
    <property type="match status" value="1"/>
</dbReference>
<accession>A0A1E5L127</accession>
<dbReference type="OrthoDB" id="9796171at2"/>
<gene>
    <name evidence="2" type="ORF">BCR26_07395</name>
</gene>
<dbReference type="EMBL" id="MIEK01000002">
    <property type="protein sequence ID" value="OEH83816.1"/>
    <property type="molecule type" value="Genomic_DNA"/>
</dbReference>
<evidence type="ECO:0000313" key="3">
    <source>
        <dbReference type="Proteomes" id="UP000095256"/>
    </source>
</evidence>
<reference evidence="2 3" key="1">
    <citation type="submission" date="2016-09" db="EMBL/GenBank/DDBJ databases">
        <authorList>
            <person name="Capua I."/>
            <person name="De Benedictis P."/>
            <person name="Joannis T."/>
            <person name="Lombin L.H."/>
            <person name="Cattoli G."/>
        </authorList>
    </citation>
    <scope>NUCLEOTIDE SEQUENCE [LARGE SCALE GENOMIC DNA]</scope>
    <source>
        <strain evidence="2 3">LMG 25899</strain>
    </source>
</reference>
<dbReference type="Proteomes" id="UP000095256">
    <property type="component" value="Unassembled WGS sequence"/>
</dbReference>
<protein>
    <submittedName>
        <fullName evidence="2">GNAT family N-acetyltransferase</fullName>
    </submittedName>
</protein>
<dbReference type="Gene3D" id="3.40.630.30">
    <property type="match status" value="1"/>
</dbReference>
<feature type="domain" description="N-acetyltransferase" evidence="1">
    <location>
        <begin position="3"/>
        <end position="144"/>
    </location>
</feature>
<dbReference type="SUPFAM" id="SSF55729">
    <property type="entry name" value="Acyl-CoA N-acyltransferases (Nat)"/>
    <property type="match status" value="1"/>
</dbReference>
<dbReference type="Pfam" id="PF13673">
    <property type="entry name" value="Acetyltransf_10"/>
    <property type="match status" value="1"/>
</dbReference>
<comment type="caution">
    <text evidence="2">The sequence shown here is derived from an EMBL/GenBank/DDBJ whole genome shotgun (WGS) entry which is preliminary data.</text>
</comment>
<name>A0A1E5L127_9ENTE</name>
<dbReference type="PANTHER" id="PTHR13355:SF11">
    <property type="entry name" value="GLUCOSAMINE 6-PHOSPHATE N-ACETYLTRANSFERASE"/>
    <property type="match status" value="1"/>
</dbReference>